<dbReference type="EMBL" id="JAPQKO010000006">
    <property type="protein sequence ID" value="KAJ5156356.1"/>
    <property type="molecule type" value="Genomic_DNA"/>
</dbReference>
<dbReference type="Proteomes" id="UP001146351">
    <property type="component" value="Unassembled WGS sequence"/>
</dbReference>
<dbReference type="PANTHER" id="PTHR30520">
    <property type="entry name" value="FORMATE TRANSPORTER-RELATED"/>
    <property type="match status" value="1"/>
</dbReference>
<dbReference type="FunFam" id="1.20.1080.10:FF:000011">
    <property type="entry name" value="Formate family transporter"/>
    <property type="match status" value="1"/>
</dbReference>
<name>A0A9W9LGL6_9EURO</name>
<keyword evidence="9" id="KW-1185">Reference proteome</keyword>
<reference evidence="8" key="2">
    <citation type="journal article" date="2023" name="IMA Fungus">
        <title>Comparative genomic study of the Penicillium genus elucidates a diverse pangenome and 15 lateral gene transfer events.</title>
        <authorList>
            <person name="Petersen C."/>
            <person name="Sorensen T."/>
            <person name="Nielsen M.R."/>
            <person name="Sondergaard T.E."/>
            <person name="Sorensen J.L."/>
            <person name="Fitzpatrick D.A."/>
            <person name="Frisvad J.C."/>
            <person name="Nielsen K.L."/>
        </authorList>
    </citation>
    <scope>NUCLEOTIDE SEQUENCE</scope>
    <source>
        <strain evidence="8">IBT 21917</strain>
    </source>
</reference>
<protein>
    <recommendedName>
        <fullName evidence="10">Formate/nitrite transporter</fullName>
    </recommendedName>
</protein>
<reference evidence="8" key="1">
    <citation type="submission" date="2022-11" db="EMBL/GenBank/DDBJ databases">
        <authorList>
            <person name="Petersen C."/>
        </authorList>
    </citation>
    <scope>NUCLEOTIDE SEQUENCE</scope>
    <source>
        <strain evidence="8">IBT 21917</strain>
    </source>
</reference>
<dbReference type="GO" id="GO:0015707">
    <property type="term" value="P:nitrite transport"/>
    <property type="evidence" value="ECO:0007669"/>
    <property type="project" value="TreeGrafter"/>
</dbReference>
<proteinExistence type="inferred from homology"/>
<accession>A0A9W9LGL6</accession>
<keyword evidence="5 7" id="KW-0472">Membrane</keyword>
<comment type="similarity">
    <text evidence="6">Belongs to the FNT transporter (TC 1.A.16) family.</text>
</comment>
<evidence type="ECO:0000256" key="3">
    <source>
        <dbReference type="ARBA" id="ARBA00022692"/>
    </source>
</evidence>
<evidence type="ECO:0000256" key="1">
    <source>
        <dbReference type="ARBA" id="ARBA00004141"/>
    </source>
</evidence>
<gene>
    <name evidence="8" type="ORF">N7492_009159</name>
</gene>
<comment type="subcellular location">
    <subcellularLocation>
        <location evidence="1">Membrane</location>
        <topology evidence="1">Multi-pass membrane protein</topology>
    </subcellularLocation>
</comment>
<keyword evidence="2" id="KW-0813">Transport</keyword>
<dbReference type="Pfam" id="PF01226">
    <property type="entry name" value="Form_Nir_trans"/>
    <property type="match status" value="1"/>
</dbReference>
<feature type="transmembrane region" description="Helical" evidence="7">
    <location>
        <begin position="73"/>
        <end position="98"/>
    </location>
</feature>
<dbReference type="Gene3D" id="1.20.1080.10">
    <property type="entry name" value="Glycerol uptake facilitator protein"/>
    <property type="match status" value="1"/>
</dbReference>
<evidence type="ECO:0000256" key="2">
    <source>
        <dbReference type="ARBA" id="ARBA00022448"/>
    </source>
</evidence>
<evidence type="ECO:0000313" key="9">
    <source>
        <dbReference type="Proteomes" id="UP001146351"/>
    </source>
</evidence>
<evidence type="ECO:0000256" key="7">
    <source>
        <dbReference type="SAM" id="Phobius"/>
    </source>
</evidence>
<feature type="transmembrane region" description="Helical" evidence="7">
    <location>
        <begin position="194"/>
        <end position="220"/>
    </location>
</feature>
<comment type="caution">
    <text evidence="8">The sequence shown here is derived from an EMBL/GenBank/DDBJ whole genome shotgun (WGS) entry which is preliminary data.</text>
</comment>
<dbReference type="InterPro" id="IPR023271">
    <property type="entry name" value="Aquaporin-like"/>
</dbReference>
<evidence type="ECO:0000256" key="4">
    <source>
        <dbReference type="ARBA" id="ARBA00022989"/>
    </source>
</evidence>
<evidence type="ECO:0000313" key="8">
    <source>
        <dbReference type="EMBL" id="KAJ5156356.1"/>
    </source>
</evidence>
<dbReference type="GO" id="GO:0005886">
    <property type="term" value="C:plasma membrane"/>
    <property type="evidence" value="ECO:0007669"/>
    <property type="project" value="TreeGrafter"/>
</dbReference>
<dbReference type="OrthoDB" id="4829at2759"/>
<feature type="transmembrane region" description="Helical" evidence="7">
    <location>
        <begin position="232"/>
        <end position="258"/>
    </location>
</feature>
<organism evidence="8 9">
    <name type="scientific">Penicillium capsulatum</name>
    <dbReference type="NCBI Taxonomy" id="69766"/>
    <lineage>
        <taxon>Eukaryota</taxon>
        <taxon>Fungi</taxon>
        <taxon>Dikarya</taxon>
        <taxon>Ascomycota</taxon>
        <taxon>Pezizomycotina</taxon>
        <taxon>Eurotiomycetes</taxon>
        <taxon>Eurotiomycetidae</taxon>
        <taxon>Eurotiales</taxon>
        <taxon>Aspergillaceae</taxon>
        <taxon>Penicillium</taxon>
    </lineage>
</organism>
<keyword evidence="3 7" id="KW-0812">Transmembrane</keyword>
<feature type="transmembrane region" description="Helical" evidence="7">
    <location>
        <begin position="163"/>
        <end position="182"/>
    </location>
</feature>
<feature type="transmembrane region" description="Helical" evidence="7">
    <location>
        <begin position="30"/>
        <end position="53"/>
    </location>
</feature>
<keyword evidence="4 7" id="KW-1133">Transmembrane helix</keyword>
<evidence type="ECO:0008006" key="10">
    <source>
        <dbReference type="Google" id="ProtNLM"/>
    </source>
</evidence>
<dbReference type="GO" id="GO:0015513">
    <property type="term" value="F:high-affinity secondary active nitrite transmembrane transporter activity"/>
    <property type="evidence" value="ECO:0007669"/>
    <property type="project" value="TreeGrafter"/>
</dbReference>
<sequence length="304" mass="33104">MTLDSLSPAEVVEAVARTGVQKGNMRLDKVFFSAISAGCLLGFACGTVLSTNATPWFQENAPGLMRTLSALVFPYGLCMIILTGADLCTGSFMFTTVAVLQRRLPWWKMLIHWAVTFLGNLAGSLFLVTIIFGYGEVFSADPFESAVVSFATKKQVTPDFRMIFLRGIGCNWLVCLACYFGLQGRDLASKIVGIWWPTFAFVSLGFDHVVANMTFIPLAIWVDAPKITVGLYIWKGIIPTLLGNILGGGLFCGTYYWYMYLLDINAMAIPGLGKNESGQSSREKLSFKKDDVEASAGVATQGAV</sequence>
<dbReference type="InterPro" id="IPR024002">
    <property type="entry name" value="For/NO2_transpt_CS"/>
</dbReference>
<dbReference type="AlphaFoldDB" id="A0A9W9LGL6"/>
<evidence type="ECO:0000256" key="5">
    <source>
        <dbReference type="ARBA" id="ARBA00023136"/>
    </source>
</evidence>
<evidence type="ECO:0000256" key="6">
    <source>
        <dbReference type="ARBA" id="ARBA00049660"/>
    </source>
</evidence>
<feature type="transmembrane region" description="Helical" evidence="7">
    <location>
        <begin position="110"/>
        <end position="134"/>
    </location>
</feature>
<dbReference type="PROSITE" id="PS01006">
    <property type="entry name" value="FORMATE_NITRITE_TP_2"/>
    <property type="match status" value="1"/>
</dbReference>
<dbReference type="InterPro" id="IPR000292">
    <property type="entry name" value="For/NO2_transpt"/>
</dbReference>
<dbReference type="PANTHER" id="PTHR30520:SF6">
    <property type="entry name" value="FORMATE_NITRATE FAMILY TRANSPORTER (EUROFUNG)"/>
    <property type="match status" value="1"/>
</dbReference>